<feature type="transmembrane region" description="Helical" evidence="7">
    <location>
        <begin position="120"/>
        <end position="140"/>
    </location>
</feature>
<dbReference type="PANTHER" id="PTHR33567">
    <property type="entry name" value="CHROMATE ION TRANSPORTER (EUROFUNG)"/>
    <property type="match status" value="1"/>
</dbReference>
<feature type="transmembrane region" description="Helical" evidence="7">
    <location>
        <begin position="407"/>
        <end position="429"/>
    </location>
</feature>
<dbReference type="PIRSF" id="PIRSF004810">
    <property type="entry name" value="ChrA"/>
    <property type="match status" value="1"/>
</dbReference>
<evidence type="ECO:0000256" key="7">
    <source>
        <dbReference type="SAM" id="Phobius"/>
    </source>
</evidence>
<sequence>MSETSGKHVHPDLREAFAVWARIGLLSFGGPAGQIALMHRIVVEEKRWIGDARFLHALNYCMLLPGPEAQQLATYIGWLVHGVRGGVIAGILFILPGLITVTGLSMIYATLGNVGVVEGLFFGLKAAVLAIVVQAVLRIGTRVLVGGWTTALALLAFLAIFVFGIPFPLVIAAAAVIGLIAGRRTPAASTKGVAGQAGSRTVRDEETLLGAGAVAPDRTGPLRGAAICLALWLLPVAALYGLFGADDVFARIAGFFSTMAVVTFGGAYAALAYVAQEAVEGFGWLQPGEMLDGLGLAETTPGPLILFTQFVGFMGAYRDPGTLPPLVAGTLGGLLTSWVTFAPCFAWIFLGAPFIERLRQNAALTSALTGITAAVVGVMANLAVWFGLHVLFGEVRAVRAGGLELDWPVWTTLDPASALLVAAALVAALRFKLGILPLLGGAAGAGLLLWGAGLTAA</sequence>
<name>A0ABU3DJ96_9RHOB</name>
<keyword evidence="6 7" id="KW-0472">Membrane</keyword>
<evidence type="ECO:0000256" key="6">
    <source>
        <dbReference type="ARBA" id="ARBA00023136"/>
    </source>
</evidence>
<gene>
    <name evidence="8" type="primary">chrA</name>
    <name evidence="8" type="ORF">RM543_13955</name>
</gene>
<evidence type="ECO:0000256" key="1">
    <source>
        <dbReference type="ARBA" id="ARBA00004651"/>
    </source>
</evidence>
<keyword evidence="9" id="KW-1185">Reference proteome</keyword>
<comment type="similarity">
    <text evidence="2">Belongs to the chromate ion transporter (CHR) (TC 2.A.51) family.</text>
</comment>
<evidence type="ECO:0000256" key="4">
    <source>
        <dbReference type="ARBA" id="ARBA00022692"/>
    </source>
</evidence>
<reference evidence="8 9" key="1">
    <citation type="submission" date="2023-09" db="EMBL/GenBank/DDBJ databases">
        <authorList>
            <person name="Rey-Velasco X."/>
        </authorList>
    </citation>
    <scope>NUCLEOTIDE SEQUENCE [LARGE SCALE GENOMIC DNA]</scope>
    <source>
        <strain evidence="8 9">F158</strain>
    </source>
</reference>
<dbReference type="RefSeq" id="WP_311692667.1">
    <property type="nucleotide sequence ID" value="NZ_JAVRHL010000003.1"/>
</dbReference>
<feature type="transmembrane region" description="Helical" evidence="7">
    <location>
        <begin position="87"/>
        <end position="108"/>
    </location>
</feature>
<feature type="transmembrane region" description="Helical" evidence="7">
    <location>
        <begin position="224"/>
        <end position="243"/>
    </location>
</feature>
<evidence type="ECO:0000256" key="5">
    <source>
        <dbReference type="ARBA" id="ARBA00022989"/>
    </source>
</evidence>
<proteinExistence type="inferred from homology"/>
<feature type="transmembrane region" description="Helical" evidence="7">
    <location>
        <begin position="362"/>
        <end position="387"/>
    </location>
</feature>
<evidence type="ECO:0000313" key="8">
    <source>
        <dbReference type="EMBL" id="MDT0683791.1"/>
    </source>
</evidence>
<evidence type="ECO:0000313" key="9">
    <source>
        <dbReference type="Proteomes" id="UP001265259"/>
    </source>
</evidence>
<dbReference type="NCBIfam" id="TIGR00937">
    <property type="entry name" value="2A51"/>
    <property type="match status" value="1"/>
</dbReference>
<feature type="transmembrane region" description="Helical" evidence="7">
    <location>
        <begin position="255"/>
        <end position="275"/>
    </location>
</feature>
<evidence type="ECO:0000256" key="3">
    <source>
        <dbReference type="ARBA" id="ARBA00022475"/>
    </source>
</evidence>
<keyword evidence="5 7" id="KW-1133">Transmembrane helix</keyword>
<dbReference type="Pfam" id="PF02417">
    <property type="entry name" value="Chromate_transp"/>
    <property type="match status" value="2"/>
</dbReference>
<dbReference type="InterPro" id="IPR003370">
    <property type="entry name" value="Chromate_transpt"/>
</dbReference>
<feature type="transmembrane region" description="Helical" evidence="7">
    <location>
        <begin position="152"/>
        <end position="181"/>
    </location>
</feature>
<feature type="transmembrane region" description="Helical" evidence="7">
    <location>
        <begin position="326"/>
        <end position="350"/>
    </location>
</feature>
<comment type="subcellular location">
    <subcellularLocation>
        <location evidence="1">Cell membrane</location>
        <topology evidence="1">Multi-pass membrane protein</topology>
    </subcellularLocation>
</comment>
<keyword evidence="4 7" id="KW-0812">Transmembrane</keyword>
<accession>A0ABU3DJ96</accession>
<dbReference type="PANTHER" id="PTHR33567:SF3">
    <property type="entry name" value="CHROMATE ION TRANSPORTER (EUROFUNG)"/>
    <property type="match status" value="1"/>
</dbReference>
<dbReference type="EMBL" id="JAVRHL010000003">
    <property type="protein sequence ID" value="MDT0683791.1"/>
    <property type="molecule type" value="Genomic_DNA"/>
</dbReference>
<comment type="caution">
    <text evidence="8">The sequence shown here is derived from an EMBL/GenBank/DDBJ whole genome shotgun (WGS) entry which is preliminary data.</text>
</comment>
<dbReference type="Proteomes" id="UP001265259">
    <property type="component" value="Unassembled WGS sequence"/>
</dbReference>
<dbReference type="InterPro" id="IPR014047">
    <property type="entry name" value="Chr_Tranpt_l_chain"/>
</dbReference>
<keyword evidence="3" id="KW-1003">Cell membrane</keyword>
<organism evidence="8 9">
    <name type="scientific">Tropicimonas omnivorans</name>
    <dbReference type="NCBI Taxonomy" id="3075590"/>
    <lineage>
        <taxon>Bacteria</taxon>
        <taxon>Pseudomonadati</taxon>
        <taxon>Pseudomonadota</taxon>
        <taxon>Alphaproteobacteria</taxon>
        <taxon>Rhodobacterales</taxon>
        <taxon>Roseobacteraceae</taxon>
        <taxon>Tropicimonas</taxon>
    </lineage>
</organism>
<evidence type="ECO:0000256" key="2">
    <source>
        <dbReference type="ARBA" id="ARBA00005262"/>
    </source>
</evidence>
<protein>
    <submittedName>
        <fullName evidence="8">Chromate efflux transporter</fullName>
    </submittedName>
</protein>
<feature type="transmembrane region" description="Helical" evidence="7">
    <location>
        <begin position="436"/>
        <end position="456"/>
    </location>
</feature>